<dbReference type="Proteomes" id="UP000095285">
    <property type="component" value="Unassembled WGS sequence"/>
</dbReference>
<evidence type="ECO:0000313" key="1">
    <source>
        <dbReference type="Proteomes" id="UP000095285"/>
    </source>
</evidence>
<keyword evidence="1" id="KW-1185">Reference proteome</keyword>
<reference evidence="2" key="2">
    <citation type="submission" date="2016-11" db="UniProtKB">
        <authorList>
            <consortium name="WormBaseParasite"/>
        </authorList>
    </citation>
    <scope>IDENTIFICATION</scope>
</reference>
<protein>
    <submittedName>
        <fullName evidence="2">Helo_like_N domain-containing protein</fullName>
    </submittedName>
</protein>
<sequence length="148" mass="16412">MAISYKGMACKHYRDTEAGYKKILRSTISCLNERINSAVVAYSAAVHILNKHVDERNSAILSAKSRLAPIKGMIIPRLELLAILTGVRAANKQLCYKAIECGKNPSGLMVEFEMRVTMDTESIEISTKIHTKPSRRNTKGKLISTCTN</sequence>
<accession>A0A1I7VFU2</accession>
<name>A0A1I7VFU2_LOALO</name>
<proteinExistence type="predicted"/>
<dbReference type="InterPro" id="IPR008042">
    <property type="entry name" value="Retrotrans_Pao"/>
</dbReference>
<dbReference type="AlphaFoldDB" id="A0A1I7VFU2"/>
<dbReference type="WBParaSite" id="EN70_2085">
    <property type="protein sequence ID" value="EN70_2085"/>
    <property type="gene ID" value="EN70_2085"/>
</dbReference>
<reference evidence="1" key="1">
    <citation type="submission" date="2012-04" db="EMBL/GenBank/DDBJ databases">
        <title>The Genome Sequence of Loa loa.</title>
        <authorList>
            <consortium name="The Broad Institute Genome Sequencing Platform"/>
            <consortium name="Broad Institute Genome Sequencing Center for Infectious Disease"/>
            <person name="Nutman T.B."/>
            <person name="Fink D.L."/>
            <person name="Russ C."/>
            <person name="Young S."/>
            <person name="Zeng Q."/>
            <person name="Gargeya S."/>
            <person name="Alvarado L."/>
            <person name="Berlin A."/>
            <person name="Chapman S.B."/>
            <person name="Chen Z."/>
            <person name="Freedman E."/>
            <person name="Gellesch M."/>
            <person name="Goldberg J."/>
            <person name="Griggs A."/>
            <person name="Gujja S."/>
            <person name="Heilman E.R."/>
            <person name="Heiman D."/>
            <person name="Howarth C."/>
            <person name="Mehta T."/>
            <person name="Neiman D."/>
            <person name="Pearson M."/>
            <person name="Roberts A."/>
            <person name="Saif S."/>
            <person name="Shea T."/>
            <person name="Shenoy N."/>
            <person name="Sisk P."/>
            <person name="Stolte C."/>
            <person name="Sykes S."/>
            <person name="White J."/>
            <person name="Yandava C."/>
            <person name="Haas B."/>
            <person name="Henn M.R."/>
            <person name="Nusbaum C."/>
            <person name="Birren B."/>
        </authorList>
    </citation>
    <scope>NUCLEOTIDE SEQUENCE [LARGE SCALE GENOMIC DNA]</scope>
</reference>
<dbReference type="Pfam" id="PF05380">
    <property type="entry name" value="Peptidase_A17"/>
    <property type="match status" value="1"/>
</dbReference>
<organism evidence="1 2">
    <name type="scientific">Loa loa</name>
    <name type="common">Eye worm</name>
    <name type="synonym">Filaria loa</name>
    <dbReference type="NCBI Taxonomy" id="7209"/>
    <lineage>
        <taxon>Eukaryota</taxon>
        <taxon>Metazoa</taxon>
        <taxon>Ecdysozoa</taxon>
        <taxon>Nematoda</taxon>
        <taxon>Chromadorea</taxon>
        <taxon>Rhabditida</taxon>
        <taxon>Spirurina</taxon>
        <taxon>Spiruromorpha</taxon>
        <taxon>Filarioidea</taxon>
        <taxon>Onchocercidae</taxon>
        <taxon>Loa</taxon>
    </lineage>
</organism>
<evidence type="ECO:0000313" key="2">
    <source>
        <dbReference type="WBParaSite" id="EN70_2085"/>
    </source>
</evidence>